<evidence type="ECO:0000313" key="2">
    <source>
        <dbReference type="Proteomes" id="UP000094336"/>
    </source>
</evidence>
<dbReference type="Proteomes" id="UP000094336">
    <property type="component" value="Unassembled WGS sequence"/>
</dbReference>
<reference evidence="2" key="1">
    <citation type="submission" date="2016-05" db="EMBL/GenBank/DDBJ databases">
        <title>Comparative genomics of biotechnologically important yeasts.</title>
        <authorList>
            <consortium name="DOE Joint Genome Institute"/>
            <person name="Riley R."/>
            <person name="Haridas S."/>
            <person name="Wolfe K.H."/>
            <person name="Lopes M.R."/>
            <person name="Hittinger C.T."/>
            <person name="Goker M."/>
            <person name="Salamov A."/>
            <person name="Wisecaver J."/>
            <person name="Long T.M."/>
            <person name="Aerts A.L."/>
            <person name="Barry K."/>
            <person name="Choi C."/>
            <person name="Clum A."/>
            <person name="Coughlan A.Y."/>
            <person name="Deshpande S."/>
            <person name="Douglass A.P."/>
            <person name="Hanson S.J."/>
            <person name="Klenk H.-P."/>
            <person name="Labutti K."/>
            <person name="Lapidus A."/>
            <person name="Lindquist E."/>
            <person name="Lipzen A."/>
            <person name="Meier-Kolthoff J.P."/>
            <person name="Ohm R.A."/>
            <person name="Otillar R.P."/>
            <person name="Pangilinan J."/>
            <person name="Peng Y."/>
            <person name="Rokas A."/>
            <person name="Rosa C.A."/>
            <person name="Scheuner C."/>
            <person name="Sibirny A.A."/>
            <person name="Slot J.C."/>
            <person name="Stielow J.B."/>
            <person name="Sun H."/>
            <person name="Kurtzman C.P."/>
            <person name="Blackwell M."/>
            <person name="Grigoriev I.V."/>
            <person name="Jeffries T.W."/>
        </authorList>
    </citation>
    <scope>NUCLEOTIDE SEQUENCE [LARGE SCALE GENOMIC DNA]</scope>
    <source>
        <strain evidence="2">NRRL Y-12698</strain>
    </source>
</reference>
<sequence>MTGFQVELPDAMRRLNISLNRLSSKFMRKVLYPQELRIMDVGGNKLNSLEFTSILPEGIEVL</sequence>
<dbReference type="EMBL" id="KV454429">
    <property type="protein sequence ID" value="ODQ80492.1"/>
    <property type="molecule type" value="Genomic_DNA"/>
</dbReference>
<dbReference type="RefSeq" id="XP_018985820.1">
    <property type="nucleotide sequence ID" value="XM_019128438.1"/>
</dbReference>
<keyword evidence="2" id="KW-1185">Reference proteome</keyword>
<proteinExistence type="predicted"/>
<evidence type="ECO:0000313" key="1">
    <source>
        <dbReference type="EMBL" id="ODQ80492.1"/>
    </source>
</evidence>
<dbReference type="GeneID" id="30146291"/>
<accession>A0A1E3QU19</accession>
<organism evidence="1 2">
    <name type="scientific">Babjeviella inositovora NRRL Y-12698</name>
    <dbReference type="NCBI Taxonomy" id="984486"/>
    <lineage>
        <taxon>Eukaryota</taxon>
        <taxon>Fungi</taxon>
        <taxon>Dikarya</taxon>
        <taxon>Ascomycota</taxon>
        <taxon>Saccharomycotina</taxon>
        <taxon>Pichiomycetes</taxon>
        <taxon>Serinales incertae sedis</taxon>
        <taxon>Babjeviella</taxon>
    </lineage>
</organism>
<protein>
    <submittedName>
        <fullName evidence="1">Uncharacterized protein</fullName>
    </submittedName>
</protein>
<name>A0A1E3QU19_9ASCO</name>
<dbReference type="AlphaFoldDB" id="A0A1E3QU19"/>
<gene>
    <name evidence="1" type="ORF">BABINDRAFT_160770</name>
</gene>